<organism evidence="4 5">
    <name type="scientific">Sphingobium xenophagum</name>
    <dbReference type="NCBI Taxonomy" id="121428"/>
    <lineage>
        <taxon>Bacteria</taxon>
        <taxon>Pseudomonadati</taxon>
        <taxon>Pseudomonadota</taxon>
        <taxon>Alphaproteobacteria</taxon>
        <taxon>Sphingomonadales</taxon>
        <taxon>Sphingomonadaceae</taxon>
        <taxon>Sphingobium</taxon>
    </lineage>
</organism>
<gene>
    <name evidence="4" type="ORF">CJD35_04495</name>
</gene>
<feature type="transmembrane region" description="Helical" evidence="1">
    <location>
        <begin position="74"/>
        <end position="95"/>
    </location>
</feature>
<dbReference type="PANTHER" id="PTHR23028:SF53">
    <property type="entry name" value="ACYL_TRANSF_3 DOMAIN-CONTAINING PROTEIN"/>
    <property type="match status" value="1"/>
</dbReference>
<reference evidence="4 5" key="1">
    <citation type="submission" date="2017-08" db="EMBL/GenBank/DDBJ databases">
        <title>Whole Genome Sequence of Sphingobium hydrophobicum C1: Insights into Adaption to the Electronic-waste Contaminated Sediment.</title>
        <authorList>
            <person name="Song D."/>
            <person name="Chen X."/>
            <person name="Xu M."/>
        </authorList>
    </citation>
    <scope>NUCLEOTIDE SEQUENCE [LARGE SCALE GENOMIC DNA]</scope>
    <source>
        <strain evidence="4 5">C1</strain>
    </source>
</reference>
<dbReference type="GO" id="GO:0009103">
    <property type="term" value="P:lipopolysaccharide biosynthetic process"/>
    <property type="evidence" value="ECO:0007669"/>
    <property type="project" value="TreeGrafter"/>
</dbReference>
<dbReference type="Pfam" id="PF01757">
    <property type="entry name" value="Acyl_transf_3"/>
    <property type="match status" value="1"/>
</dbReference>
<feature type="transmembrane region" description="Helical" evidence="1">
    <location>
        <begin position="247"/>
        <end position="270"/>
    </location>
</feature>
<feature type="transmembrane region" description="Helical" evidence="1">
    <location>
        <begin position="314"/>
        <end position="331"/>
    </location>
</feature>
<feature type="transmembrane region" description="Helical" evidence="1">
    <location>
        <begin position="221"/>
        <end position="240"/>
    </location>
</feature>
<name>A0A249MRF4_SPHXE</name>
<dbReference type="PANTHER" id="PTHR23028">
    <property type="entry name" value="ACETYLTRANSFERASE"/>
    <property type="match status" value="1"/>
</dbReference>
<evidence type="ECO:0000259" key="3">
    <source>
        <dbReference type="Pfam" id="PF19040"/>
    </source>
</evidence>
<dbReference type="GO" id="GO:0016020">
    <property type="term" value="C:membrane"/>
    <property type="evidence" value="ECO:0007669"/>
    <property type="project" value="TreeGrafter"/>
</dbReference>
<dbReference type="KEGG" id="shyd:CJD35_04495"/>
<feature type="transmembrane region" description="Helical" evidence="1">
    <location>
        <begin position="351"/>
        <end position="369"/>
    </location>
</feature>
<evidence type="ECO:0000313" key="4">
    <source>
        <dbReference type="EMBL" id="ASY43794.1"/>
    </source>
</evidence>
<evidence type="ECO:0000256" key="1">
    <source>
        <dbReference type="SAM" id="Phobius"/>
    </source>
</evidence>
<feature type="transmembrane region" description="Helical" evidence="1">
    <location>
        <begin position="36"/>
        <end position="53"/>
    </location>
</feature>
<feature type="domain" description="Acyltransferase 3" evidence="2">
    <location>
        <begin position="7"/>
        <end position="325"/>
    </location>
</feature>
<evidence type="ECO:0000313" key="5">
    <source>
        <dbReference type="Proteomes" id="UP000217141"/>
    </source>
</evidence>
<dbReference type="GO" id="GO:0016747">
    <property type="term" value="F:acyltransferase activity, transferring groups other than amino-acyl groups"/>
    <property type="evidence" value="ECO:0007669"/>
    <property type="project" value="InterPro"/>
</dbReference>
<dbReference type="InterPro" id="IPR043968">
    <property type="entry name" value="SGNH"/>
</dbReference>
<dbReference type="EMBL" id="CP022745">
    <property type="protein sequence ID" value="ASY43794.1"/>
    <property type="molecule type" value="Genomic_DNA"/>
</dbReference>
<feature type="domain" description="SGNH" evidence="3">
    <location>
        <begin position="413"/>
        <end position="616"/>
    </location>
</feature>
<keyword evidence="1" id="KW-0812">Transmembrane</keyword>
<dbReference type="InterPro" id="IPR050879">
    <property type="entry name" value="Acyltransferase_3"/>
</dbReference>
<keyword evidence="1" id="KW-0472">Membrane</keyword>
<accession>A0A249MRF4</accession>
<feature type="transmembrane region" description="Helical" evidence="1">
    <location>
        <begin position="197"/>
        <end position="215"/>
    </location>
</feature>
<feature type="transmembrane region" description="Helical" evidence="1">
    <location>
        <begin position="282"/>
        <end position="302"/>
    </location>
</feature>
<protein>
    <submittedName>
        <fullName evidence="4">Acyltransferase</fullName>
    </submittedName>
</protein>
<proteinExistence type="predicted"/>
<feature type="transmembrane region" description="Helical" evidence="1">
    <location>
        <begin position="12"/>
        <end position="30"/>
    </location>
</feature>
<dbReference type="Proteomes" id="UP000217141">
    <property type="component" value="Chromosome I"/>
</dbReference>
<sequence>MIKYRQDIDGLRSLAILPVLFFHLGAIRLFPGGFVGVDVFFVISGYLITKIIYDDLSNERYSIVRFYERRIRRIVPALIPVYLFVCVGALLLYFPSEGREIGRTVVSSIFFVSNILFYAKSGYFDAGAKTSPLLHTWSLSVEEQFYIVLPLLLVLILRFGFAVQRYVFVALTIISFVASVVMVRLQPEAAFYLLPFRAWELMLGSLISVGVVPAIRSRPLAEIVAGGGLLLIIGSILLISEKMPFPGLLAAPACLGAAALIHAGAGFQTLPTRLLSLAPARFVGLISYSLYIWHWPVIVFYASRTGELDKADKLILLAIITALAILSWRFVERPFRKPHGADSRMGPVYGWAVGSFVAVTALALLIAPARKAIWPDYAVPEQILAFQTPPRAAMRNGTCFIASGSGAQDYDAVQCLSLRAGARNVLLIGDSHAAHLYAGLTKAFPDVHFLQANASGCMPLGRFAGPERCTQVISKAFDFAAAHGKQLDGVIISARWKKGDARRIGDTIARIGSAVPVTIVGPSVEYRLPLPKILAQAWPDQSGGSSASFRGEPGPGLDKAMRVAVERAGARYISMEEAICPGGTCRVWAGQHIPLQFDEGHLTTQASHLIVAQIAPQFRFR</sequence>
<dbReference type="Pfam" id="PF19040">
    <property type="entry name" value="SGNH"/>
    <property type="match status" value="1"/>
</dbReference>
<keyword evidence="1" id="KW-1133">Transmembrane helix</keyword>
<dbReference type="InterPro" id="IPR002656">
    <property type="entry name" value="Acyl_transf_3_dom"/>
</dbReference>
<keyword evidence="4" id="KW-0808">Transferase</keyword>
<dbReference type="RefSeq" id="WP_017181210.1">
    <property type="nucleotide sequence ID" value="NZ_CP022745.1"/>
</dbReference>
<feature type="transmembrane region" description="Helical" evidence="1">
    <location>
        <begin position="145"/>
        <end position="161"/>
    </location>
</feature>
<dbReference type="AlphaFoldDB" id="A0A249MRF4"/>
<feature type="transmembrane region" description="Helical" evidence="1">
    <location>
        <begin position="167"/>
        <end position="185"/>
    </location>
</feature>
<keyword evidence="4" id="KW-0012">Acyltransferase</keyword>
<evidence type="ECO:0000259" key="2">
    <source>
        <dbReference type="Pfam" id="PF01757"/>
    </source>
</evidence>